<dbReference type="Pfam" id="PF00008">
    <property type="entry name" value="EGF"/>
    <property type="match status" value="1"/>
</dbReference>
<protein>
    <submittedName>
        <fullName evidence="11">VASN protein</fullName>
    </submittedName>
</protein>
<dbReference type="Gene3D" id="2.10.25.10">
    <property type="entry name" value="Laminin"/>
    <property type="match status" value="1"/>
</dbReference>
<keyword evidence="5" id="KW-0245">EGF-like domain</keyword>
<feature type="transmembrane region" description="Helical" evidence="7">
    <location>
        <begin position="574"/>
        <end position="598"/>
    </location>
</feature>
<proteinExistence type="predicted"/>
<dbReference type="PROSITE" id="PS50026">
    <property type="entry name" value="EGF_3"/>
    <property type="match status" value="1"/>
</dbReference>
<dbReference type="OrthoDB" id="676979at2759"/>
<feature type="signal peptide" evidence="8">
    <location>
        <begin position="1"/>
        <end position="21"/>
    </location>
</feature>
<evidence type="ECO:0000256" key="4">
    <source>
        <dbReference type="ARBA" id="ARBA00023157"/>
    </source>
</evidence>
<keyword evidence="4 5" id="KW-1015">Disulfide bond</keyword>
<feature type="chain" id="PRO_5029680929" evidence="8">
    <location>
        <begin position="22"/>
        <end position="672"/>
    </location>
</feature>
<organism evidence="11 12">
    <name type="scientific">Eudromia elegans</name>
    <name type="common">Elegant crested-tinamou</name>
    <dbReference type="NCBI Taxonomy" id="8805"/>
    <lineage>
        <taxon>Eukaryota</taxon>
        <taxon>Metazoa</taxon>
        <taxon>Chordata</taxon>
        <taxon>Craniata</taxon>
        <taxon>Vertebrata</taxon>
        <taxon>Euteleostomi</taxon>
        <taxon>Archelosauria</taxon>
        <taxon>Archosauria</taxon>
        <taxon>Dinosauria</taxon>
        <taxon>Saurischia</taxon>
        <taxon>Theropoda</taxon>
        <taxon>Coelurosauria</taxon>
        <taxon>Aves</taxon>
        <taxon>Palaeognathae</taxon>
        <taxon>Tinamiformes</taxon>
        <taxon>Tinamidae</taxon>
        <taxon>Eudromia</taxon>
    </lineage>
</organism>
<gene>
    <name evidence="11" type="primary">Vasn</name>
    <name evidence="11" type="ORF">EUDELE_R10797</name>
</gene>
<dbReference type="PROSITE" id="PS51450">
    <property type="entry name" value="LRR"/>
    <property type="match status" value="2"/>
</dbReference>
<evidence type="ECO:0000256" key="2">
    <source>
        <dbReference type="ARBA" id="ARBA00022729"/>
    </source>
</evidence>
<dbReference type="PROSITE" id="PS00022">
    <property type="entry name" value="EGF_1"/>
    <property type="match status" value="1"/>
</dbReference>
<evidence type="ECO:0000256" key="6">
    <source>
        <dbReference type="SAM" id="MobiDB-lite"/>
    </source>
</evidence>
<dbReference type="PRINTS" id="PR00019">
    <property type="entry name" value="LEURICHRPT"/>
</dbReference>
<keyword evidence="7" id="KW-0812">Transmembrane</keyword>
<dbReference type="SUPFAM" id="SSF52058">
    <property type="entry name" value="L domain-like"/>
    <property type="match status" value="1"/>
</dbReference>
<dbReference type="PANTHER" id="PTHR24369">
    <property type="entry name" value="ANTIGEN BSP, PUTATIVE-RELATED"/>
    <property type="match status" value="1"/>
</dbReference>
<dbReference type="PANTHER" id="PTHR24369:SF160">
    <property type="entry name" value="VASORIN"/>
    <property type="match status" value="1"/>
</dbReference>
<dbReference type="InterPro" id="IPR003961">
    <property type="entry name" value="FN3_dom"/>
</dbReference>
<accession>A0A7K7VLP8</accession>
<keyword evidence="7" id="KW-0472">Membrane</keyword>
<dbReference type="InterPro" id="IPR050541">
    <property type="entry name" value="LRR_TM_domain-containing"/>
</dbReference>
<comment type="caution">
    <text evidence="11">The sequence shown here is derived from an EMBL/GenBank/DDBJ whole genome shotgun (WGS) entry which is preliminary data.</text>
</comment>
<dbReference type="Gene3D" id="2.60.40.10">
    <property type="entry name" value="Immunoglobulins"/>
    <property type="match status" value="1"/>
</dbReference>
<dbReference type="Proteomes" id="UP000533954">
    <property type="component" value="Unassembled WGS sequence"/>
</dbReference>
<dbReference type="InterPro" id="IPR032675">
    <property type="entry name" value="LRR_dom_sf"/>
</dbReference>
<dbReference type="InterPro" id="IPR000483">
    <property type="entry name" value="Cys-rich_flank_reg_C"/>
</dbReference>
<dbReference type="FunFam" id="3.80.10.10:FF:000211">
    <property type="entry name" value="vasorin"/>
    <property type="match status" value="1"/>
</dbReference>
<dbReference type="AlphaFoldDB" id="A0A7K7VLP8"/>
<evidence type="ECO:0000256" key="3">
    <source>
        <dbReference type="ARBA" id="ARBA00022737"/>
    </source>
</evidence>
<feature type="non-terminal residue" evidence="11">
    <location>
        <position position="672"/>
    </location>
</feature>
<dbReference type="SMART" id="SM00181">
    <property type="entry name" value="EGF"/>
    <property type="match status" value="1"/>
</dbReference>
<feature type="domain" description="Fibronectin type-III" evidence="10">
    <location>
        <begin position="466"/>
        <end position="562"/>
    </location>
</feature>
<keyword evidence="3" id="KW-0677">Repeat</keyword>
<dbReference type="SUPFAM" id="SSF49265">
    <property type="entry name" value="Fibronectin type III"/>
    <property type="match status" value="1"/>
</dbReference>
<feature type="domain" description="EGF-like" evidence="9">
    <location>
        <begin position="412"/>
        <end position="449"/>
    </location>
</feature>
<keyword evidence="7" id="KW-1133">Transmembrane helix</keyword>
<dbReference type="InterPro" id="IPR003591">
    <property type="entry name" value="Leu-rich_rpt_typical-subtyp"/>
</dbReference>
<keyword evidence="1" id="KW-0433">Leucine-rich repeat</keyword>
<dbReference type="PROSITE" id="PS50853">
    <property type="entry name" value="FN3"/>
    <property type="match status" value="1"/>
</dbReference>
<dbReference type="GO" id="GO:0005886">
    <property type="term" value="C:plasma membrane"/>
    <property type="evidence" value="ECO:0007669"/>
    <property type="project" value="TreeGrafter"/>
</dbReference>
<dbReference type="InterPro" id="IPR036116">
    <property type="entry name" value="FN3_sf"/>
</dbReference>
<dbReference type="CDD" id="cd00063">
    <property type="entry name" value="FN3"/>
    <property type="match status" value="1"/>
</dbReference>
<dbReference type="PROSITE" id="PS01186">
    <property type="entry name" value="EGF_2"/>
    <property type="match status" value="1"/>
</dbReference>
<feature type="non-terminal residue" evidence="11">
    <location>
        <position position="1"/>
    </location>
</feature>
<dbReference type="SUPFAM" id="SSF57196">
    <property type="entry name" value="EGF/Laminin"/>
    <property type="match status" value="1"/>
</dbReference>
<dbReference type="EMBL" id="VZSX01000174">
    <property type="protein sequence ID" value="NXA41552.1"/>
    <property type="molecule type" value="Genomic_DNA"/>
</dbReference>
<feature type="region of interest" description="Disordered" evidence="6">
    <location>
        <begin position="351"/>
        <end position="406"/>
    </location>
</feature>
<feature type="disulfide bond" evidence="5">
    <location>
        <begin position="439"/>
        <end position="448"/>
    </location>
</feature>
<evidence type="ECO:0000256" key="7">
    <source>
        <dbReference type="SAM" id="Phobius"/>
    </source>
</evidence>
<evidence type="ECO:0000256" key="8">
    <source>
        <dbReference type="SAM" id="SignalP"/>
    </source>
</evidence>
<dbReference type="Gene3D" id="3.80.10.10">
    <property type="entry name" value="Ribonuclease Inhibitor"/>
    <property type="match status" value="2"/>
</dbReference>
<dbReference type="CDD" id="cd00054">
    <property type="entry name" value="EGF_CA"/>
    <property type="match status" value="1"/>
</dbReference>
<comment type="caution">
    <text evidence="5">Lacks conserved residue(s) required for the propagation of feature annotation.</text>
</comment>
<evidence type="ECO:0000313" key="12">
    <source>
        <dbReference type="Proteomes" id="UP000533954"/>
    </source>
</evidence>
<evidence type="ECO:0000259" key="9">
    <source>
        <dbReference type="PROSITE" id="PS50026"/>
    </source>
</evidence>
<reference evidence="11 12" key="1">
    <citation type="submission" date="2019-09" db="EMBL/GenBank/DDBJ databases">
        <title>Bird 10,000 Genomes (B10K) Project - Family phase.</title>
        <authorList>
            <person name="Zhang G."/>
        </authorList>
    </citation>
    <scope>NUCLEOTIDE SEQUENCE [LARGE SCALE GENOMIC DNA]</scope>
    <source>
        <strain evidence="11">B10K-LSUMZ-16893</strain>
    </source>
</reference>
<evidence type="ECO:0000256" key="1">
    <source>
        <dbReference type="ARBA" id="ARBA00022614"/>
    </source>
</evidence>
<dbReference type="InterPro" id="IPR000742">
    <property type="entry name" value="EGF"/>
</dbReference>
<keyword evidence="2 8" id="KW-0732">Signal</keyword>
<evidence type="ECO:0000259" key="10">
    <source>
        <dbReference type="PROSITE" id="PS50853"/>
    </source>
</evidence>
<dbReference type="InterPro" id="IPR013783">
    <property type="entry name" value="Ig-like_fold"/>
</dbReference>
<dbReference type="Pfam" id="PF13855">
    <property type="entry name" value="LRR_8"/>
    <property type="match status" value="2"/>
</dbReference>
<feature type="compositionally biased region" description="Low complexity" evidence="6">
    <location>
        <begin position="351"/>
        <end position="372"/>
    </location>
</feature>
<name>A0A7K7VLP8_EUDEL</name>
<keyword evidence="12" id="KW-1185">Reference proteome</keyword>
<evidence type="ECO:0000256" key="5">
    <source>
        <dbReference type="PROSITE-ProRule" id="PRU00076"/>
    </source>
</evidence>
<sequence length="672" mass="73561">TMSQLVLRVLLLLAPGGLIQACPAGCQCQDPNTILCAARRGHTVPSGLPPNTLSLYVFENGISTLSEESFVSLPALQLLDLSQNKITSIQKNVFQPLTELVNLDLSSNQLHEITNETFHGLRLLERLYLQRNRIQHIHAAAFDTLENLLELKLQNNQLWVVPPLDLPNLLLLDVSWNKIPAIAPGAFQAVNIESLKIAGLGLTSLDEELFETQNNLHELDVSDNLLERVPAVLRRLGSLTKLNLAGNAQISQLLPEDFHNLHHLQELDISNLNINTIPRDFSGFFPRLRAMTAAGNPFNCICQMGWFVHWVNTSGVALRRPEETRCHFPPKNSGKLLHHLQYADFGCPTTTTTTTTTTPRTTTPQLPALLPTSSRPSPLGPSTAAPTPDAGAPRDSSTVMPFSAPGGPTSLPTQICPPRTCLNGGTCQLDAQNHLECLCPQGFAGTYCELQVRRTTVPPATQAPTRSGQISIKQVSSTSLKVDFQNYVQSKAQLKGIRLSYRNLSGPDKRPVMLRLPASLSEYTVRALKPNSTYRVCIGPLREVSKEEFCVEVQTLQVTHQQHSPVTQSKDSNLTLMIVPALAAVLLLVVVVTAVTYYRRRRQAKANPGAGVDSSPLELEGVKACLENGDLSNHSHKAPENAVLSNALECEVPLMQSHYPSNNNSTALKPSY</sequence>
<dbReference type="SMART" id="SM00369">
    <property type="entry name" value="LRR_TYP"/>
    <property type="match status" value="8"/>
</dbReference>
<evidence type="ECO:0000313" key="11">
    <source>
        <dbReference type="EMBL" id="NXA41552.1"/>
    </source>
</evidence>
<dbReference type="SMART" id="SM00082">
    <property type="entry name" value="LRRCT"/>
    <property type="match status" value="1"/>
</dbReference>
<dbReference type="InterPro" id="IPR001611">
    <property type="entry name" value="Leu-rich_rpt"/>
</dbReference>